<sequence length="268" mass="30140">MSQQDPTSDFPKSSVQTVATKSSKKRIDPAALLLLLKLPNATQTVLEECLYLAQLVSPTEAIYRFILTYVANGLVHGYSMKVVNIFRIVRDQEFDHDEKMKKQLRLLLWHGTKEGSVAGILQTGFKIPSAKNQMFGTGIYFADRSSKSANYCLPTLNPTRIKGDTAYMFLCDVAVGKWYNSKNPKPEVTEAPVVQTKSGTTKPCASVKCTGEYIPDESENVNFNGCLIPLGKTIKNDKFEEYSVKFNEFIVYDSNRVRTKYLVKVEFT</sequence>
<evidence type="ECO:0000259" key="5">
    <source>
        <dbReference type="PROSITE" id="PS51059"/>
    </source>
</evidence>
<keyword evidence="1 4" id="KW-0328">Glycosyltransferase</keyword>
<dbReference type="Pfam" id="PF00644">
    <property type="entry name" value="PARP"/>
    <property type="match status" value="1"/>
</dbReference>
<evidence type="ECO:0000256" key="3">
    <source>
        <dbReference type="ARBA" id="ARBA00023027"/>
    </source>
</evidence>
<dbReference type="EMBL" id="CAXLJM020000109">
    <property type="protein sequence ID" value="CAL8135943.1"/>
    <property type="molecule type" value="Genomic_DNA"/>
</dbReference>
<dbReference type="InterPro" id="IPR050800">
    <property type="entry name" value="ARTD/PARP"/>
</dbReference>
<evidence type="ECO:0000256" key="4">
    <source>
        <dbReference type="RuleBase" id="RU362114"/>
    </source>
</evidence>
<keyword evidence="7" id="KW-1185">Reference proteome</keyword>
<keyword evidence="2 4" id="KW-0808">Transferase</keyword>
<name>A0ABP1RUS7_9HEXA</name>
<keyword evidence="3 4" id="KW-0520">NAD</keyword>
<dbReference type="EC" id="2.4.2.-" evidence="4"/>
<proteinExistence type="predicted"/>
<gene>
    <name evidence="6" type="ORF">ODALV1_LOCUS26215</name>
</gene>
<dbReference type="PROSITE" id="PS51059">
    <property type="entry name" value="PARP_CATALYTIC"/>
    <property type="match status" value="1"/>
</dbReference>
<comment type="caution">
    <text evidence="6">The sequence shown here is derived from an EMBL/GenBank/DDBJ whole genome shotgun (WGS) entry which is preliminary data.</text>
</comment>
<feature type="domain" description="PARP catalytic" evidence="5">
    <location>
        <begin position="36"/>
        <end position="268"/>
    </location>
</feature>
<evidence type="ECO:0000313" key="7">
    <source>
        <dbReference type="Proteomes" id="UP001642540"/>
    </source>
</evidence>
<dbReference type="Gene3D" id="3.90.228.10">
    <property type="match status" value="1"/>
</dbReference>
<accession>A0ABP1RUS7</accession>
<dbReference type="InterPro" id="IPR012317">
    <property type="entry name" value="Poly(ADP-ribose)pol_cat_dom"/>
</dbReference>
<reference evidence="6 7" key="1">
    <citation type="submission" date="2024-08" db="EMBL/GenBank/DDBJ databases">
        <authorList>
            <person name="Cucini C."/>
            <person name="Frati F."/>
        </authorList>
    </citation>
    <scope>NUCLEOTIDE SEQUENCE [LARGE SCALE GENOMIC DNA]</scope>
</reference>
<evidence type="ECO:0000256" key="2">
    <source>
        <dbReference type="ARBA" id="ARBA00022679"/>
    </source>
</evidence>
<dbReference type="PANTHER" id="PTHR10459:SF117">
    <property type="entry name" value="POLY [ADP-RIBOSE] POLYMERASE TANKYRASE"/>
    <property type="match status" value="1"/>
</dbReference>
<evidence type="ECO:0000313" key="6">
    <source>
        <dbReference type="EMBL" id="CAL8135943.1"/>
    </source>
</evidence>
<dbReference type="PANTHER" id="PTHR10459">
    <property type="entry name" value="DNA LIGASE"/>
    <property type="match status" value="1"/>
</dbReference>
<dbReference type="SUPFAM" id="SSF56399">
    <property type="entry name" value="ADP-ribosylation"/>
    <property type="match status" value="1"/>
</dbReference>
<protein>
    <recommendedName>
        <fullName evidence="4">Poly [ADP-ribose] polymerase</fullName>
        <shortName evidence="4">PARP</shortName>
        <ecNumber evidence="4">2.4.2.-</ecNumber>
    </recommendedName>
</protein>
<dbReference type="Proteomes" id="UP001642540">
    <property type="component" value="Unassembled WGS sequence"/>
</dbReference>
<organism evidence="6 7">
    <name type="scientific">Orchesella dallaii</name>
    <dbReference type="NCBI Taxonomy" id="48710"/>
    <lineage>
        <taxon>Eukaryota</taxon>
        <taxon>Metazoa</taxon>
        <taxon>Ecdysozoa</taxon>
        <taxon>Arthropoda</taxon>
        <taxon>Hexapoda</taxon>
        <taxon>Collembola</taxon>
        <taxon>Entomobryomorpha</taxon>
        <taxon>Entomobryoidea</taxon>
        <taxon>Orchesellidae</taxon>
        <taxon>Orchesellinae</taxon>
        <taxon>Orchesella</taxon>
    </lineage>
</organism>
<evidence type="ECO:0000256" key="1">
    <source>
        <dbReference type="ARBA" id="ARBA00022676"/>
    </source>
</evidence>